<evidence type="ECO:0000313" key="2">
    <source>
        <dbReference type="EMBL" id="AHH11927.1"/>
    </source>
</evidence>
<geneLocation type="plasmid" evidence="2">
    <name>unnamed</name>
</geneLocation>
<reference evidence="2" key="1">
    <citation type="submission" date="2013-04" db="EMBL/GenBank/DDBJ databases">
        <title>Comparative Genomics of Relapsing Fever Spirochetes.</title>
        <authorList>
            <person name="Schwan T.G."/>
            <person name="Raffel S.J."/>
            <person name="Porcella S.F."/>
            <person name="Martens C.A."/>
            <person name="Bruno D.P."/>
            <person name="Ricklefs S.M."/>
            <person name="Barbian K.B."/>
        </authorList>
    </citation>
    <scope>NUCLEOTIDE SEQUENCE</scope>
    <source>
        <strain evidence="2">Co53</strain>
        <plasmid evidence="2">unnamed</plasmid>
    </source>
</reference>
<dbReference type="HOGENOM" id="CLU_1328768_0_0_12"/>
<dbReference type="AlphaFoldDB" id="W5SYN0"/>
<accession>W5SYN0</accession>
<feature type="non-terminal residue" evidence="2">
    <location>
        <position position="1"/>
    </location>
</feature>
<gene>
    <name evidence="2" type="ORF">BCO_0900162</name>
</gene>
<dbReference type="EMBL" id="CP005796">
    <property type="protein sequence ID" value="AHH11927.1"/>
    <property type="molecule type" value="Genomic_DNA"/>
</dbReference>
<dbReference type="RefSeq" id="WP_041178924.1">
    <property type="nucleotide sequence ID" value="NZ_CP005796.1"/>
</dbReference>
<evidence type="ECO:0000256" key="1">
    <source>
        <dbReference type="SAM" id="MobiDB-lite"/>
    </source>
</evidence>
<organism evidence="2">
    <name type="scientific">Borrelia coriaceae ATCC 43381</name>
    <dbReference type="NCBI Taxonomy" id="1408429"/>
    <lineage>
        <taxon>Bacteria</taxon>
        <taxon>Pseudomonadati</taxon>
        <taxon>Spirochaetota</taxon>
        <taxon>Spirochaetia</taxon>
        <taxon>Spirochaetales</taxon>
        <taxon>Borreliaceae</taxon>
        <taxon>Borrelia</taxon>
    </lineage>
</organism>
<sequence>FKPVKPVGVSEPSPLLSSFGGILEVKPYDQKREVKEEQDQGLLIPEEEQNLEEEQRNREALLSSCLKEASLPINFDAVHKEKLHLDFIEGVPRHVKTKEEALKQFDGIRYIFYILKPSFKSAKPYNSMGEGYPSLIFDDIFNNRKLLNYNFRADAIYAAFGHDSNFIYALAFGIHKMLFSRLVLQVLLMKLLRENMRLSKENIKKLS</sequence>
<protein>
    <submittedName>
        <fullName evidence="2">Uncharacterized protein</fullName>
    </submittedName>
</protein>
<feature type="region of interest" description="Disordered" evidence="1">
    <location>
        <begin position="33"/>
        <end position="55"/>
    </location>
</feature>
<proteinExistence type="predicted"/>
<keyword evidence="2" id="KW-0614">Plasmid</keyword>
<name>W5SYN0_9SPIR</name>